<feature type="chain" id="PRO_5002258584" evidence="2">
    <location>
        <begin position="22"/>
        <end position="451"/>
    </location>
</feature>
<evidence type="ECO:0000256" key="2">
    <source>
        <dbReference type="SAM" id="SignalP"/>
    </source>
</evidence>
<keyword evidence="1" id="KW-0802">TPR repeat</keyword>
<feature type="repeat" description="TPR" evidence="1">
    <location>
        <begin position="102"/>
        <end position="135"/>
    </location>
</feature>
<dbReference type="PROSITE" id="PS50005">
    <property type="entry name" value="TPR"/>
    <property type="match status" value="1"/>
</dbReference>
<dbReference type="InterPro" id="IPR019734">
    <property type="entry name" value="TPR_rpt"/>
</dbReference>
<gene>
    <name evidence="3" type="ORF">X474_08570</name>
</gene>
<dbReference type="InParanoid" id="A0A0D2GHC7"/>
<evidence type="ECO:0000313" key="4">
    <source>
        <dbReference type="Proteomes" id="UP000032233"/>
    </source>
</evidence>
<evidence type="ECO:0000256" key="1">
    <source>
        <dbReference type="PROSITE-ProRule" id="PRU00339"/>
    </source>
</evidence>
<accession>A0A0D2GHC7</accession>
<dbReference type="Gene3D" id="1.25.40.10">
    <property type="entry name" value="Tetratricopeptide repeat domain"/>
    <property type="match status" value="1"/>
</dbReference>
<name>A0A0D2GHC7_9BACT</name>
<reference evidence="3 4" key="1">
    <citation type="submission" date="2013-11" db="EMBL/GenBank/DDBJ databases">
        <title>Metagenomic analysis of a methanogenic consortium involved in long chain n-alkane degradation.</title>
        <authorList>
            <person name="Davidova I.A."/>
            <person name="Callaghan A.V."/>
            <person name="Wawrik B."/>
            <person name="Pruitt S."/>
            <person name="Marks C."/>
            <person name="Duncan K.E."/>
            <person name="Suflita J.M."/>
        </authorList>
    </citation>
    <scope>NUCLEOTIDE SEQUENCE [LARGE SCALE GENOMIC DNA]</scope>
    <source>
        <strain evidence="3 4">SPR</strain>
    </source>
</reference>
<sequence length="451" mass="51179">MPRSLLFVATLLTFCTFLILAAPAQSRAFESKEASTGSEAASNLAKILETEQVLDEQLRRLALDAGQGVNFTLAAGQGLRAEILWKLVGFYRTALKKDPENPLAASGLARVLAALGRGDEAMTAYERALALTPEDRRLKGEMESLRLSRATRLRAGFFHSLTREYWPSYERHVYRVYETTWQVQADTPVGQLWRLGAGYLEGRLRQESIIYGDDDFDLSRHGVFFTGQYRPRPDLNLRFRLRRETFSNDNEGSYYQMPDDQELWTGYGLLQYSSAPWWVNLSASRERDTWPMVDSKTGRGVLRLEAQELYGLAAGRSLGLNWEANASVFYEQYGSDRPDQININGQVLHRPSWLPELRLGLGVGHYTEEPETLVNWLTGWQWTPLKGLALDLSWQWEYSKKESSILGLGSALVSWQITPAVGLTCVASYGQEHNGDKDEWWSLDVGLELRF</sequence>
<dbReference type="Proteomes" id="UP000032233">
    <property type="component" value="Unassembled WGS sequence"/>
</dbReference>
<dbReference type="Pfam" id="PF14559">
    <property type="entry name" value="TPR_19"/>
    <property type="match status" value="1"/>
</dbReference>
<protein>
    <submittedName>
        <fullName evidence="3">Uncharacterized protein</fullName>
    </submittedName>
</protein>
<dbReference type="EMBL" id="AZAC01000011">
    <property type="protein sequence ID" value="KIX14317.1"/>
    <property type="molecule type" value="Genomic_DNA"/>
</dbReference>
<comment type="caution">
    <text evidence="3">The sequence shown here is derived from an EMBL/GenBank/DDBJ whole genome shotgun (WGS) entry which is preliminary data.</text>
</comment>
<keyword evidence="2" id="KW-0732">Signal</keyword>
<dbReference type="RefSeq" id="WP_044347951.1">
    <property type="nucleotide sequence ID" value="NZ_AZAC01000011.1"/>
</dbReference>
<evidence type="ECO:0000313" key="3">
    <source>
        <dbReference type="EMBL" id="KIX14317.1"/>
    </source>
</evidence>
<dbReference type="OrthoDB" id="5511526at2"/>
<keyword evidence="4" id="KW-1185">Reference proteome</keyword>
<dbReference type="SUPFAM" id="SSF48452">
    <property type="entry name" value="TPR-like"/>
    <property type="match status" value="1"/>
</dbReference>
<organism evidence="3 4">
    <name type="scientific">Dethiosulfatarculus sandiegensis</name>
    <dbReference type="NCBI Taxonomy" id="1429043"/>
    <lineage>
        <taxon>Bacteria</taxon>
        <taxon>Pseudomonadati</taxon>
        <taxon>Thermodesulfobacteriota</taxon>
        <taxon>Desulfarculia</taxon>
        <taxon>Desulfarculales</taxon>
        <taxon>Desulfarculaceae</taxon>
        <taxon>Dethiosulfatarculus</taxon>
    </lineage>
</organism>
<feature type="signal peptide" evidence="2">
    <location>
        <begin position="1"/>
        <end position="21"/>
    </location>
</feature>
<dbReference type="AlphaFoldDB" id="A0A0D2GHC7"/>
<proteinExistence type="predicted"/>
<dbReference type="InterPro" id="IPR011990">
    <property type="entry name" value="TPR-like_helical_dom_sf"/>
</dbReference>